<protein>
    <submittedName>
        <fullName evidence="3">Transporter substrate-binding domain-containing protein</fullName>
    </submittedName>
</protein>
<comment type="caution">
    <text evidence="3">The sequence shown here is derived from an EMBL/GenBank/DDBJ whole genome shotgun (WGS) entry which is preliminary data.</text>
</comment>
<proteinExistence type="predicted"/>
<dbReference type="InterPro" id="IPR001638">
    <property type="entry name" value="Solute-binding_3/MltF_N"/>
</dbReference>
<dbReference type="PANTHER" id="PTHR35936">
    <property type="entry name" value="MEMBRANE-BOUND LYTIC MUREIN TRANSGLYCOSYLASE F"/>
    <property type="match status" value="1"/>
</dbReference>
<dbReference type="Proteomes" id="UP000437748">
    <property type="component" value="Unassembled WGS sequence"/>
</dbReference>
<gene>
    <name evidence="3" type="ORF">GCL60_02675</name>
</gene>
<evidence type="ECO:0000256" key="1">
    <source>
        <dbReference type="ARBA" id="ARBA00022729"/>
    </source>
</evidence>
<evidence type="ECO:0000313" key="4">
    <source>
        <dbReference type="Proteomes" id="UP000437748"/>
    </source>
</evidence>
<dbReference type="Pfam" id="PF00497">
    <property type="entry name" value="SBP_bac_3"/>
    <property type="match status" value="1"/>
</dbReference>
<organism evidence="3 4">
    <name type="scientific">Silvanigrella paludirubra</name>
    <dbReference type="NCBI Taxonomy" id="2499159"/>
    <lineage>
        <taxon>Bacteria</taxon>
        <taxon>Pseudomonadati</taxon>
        <taxon>Bdellovibrionota</taxon>
        <taxon>Oligoflexia</taxon>
        <taxon>Silvanigrellales</taxon>
        <taxon>Silvanigrellaceae</taxon>
        <taxon>Silvanigrella</taxon>
    </lineage>
</organism>
<keyword evidence="1" id="KW-0732">Signal</keyword>
<dbReference type="PANTHER" id="PTHR35936:SF35">
    <property type="entry name" value="L-CYSTINE-BINDING PROTEIN TCYJ"/>
    <property type="match status" value="1"/>
</dbReference>
<evidence type="ECO:0000313" key="3">
    <source>
        <dbReference type="EMBL" id="KAB8040850.1"/>
    </source>
</evidence>
<evidence type="ECO:0000259" key="2">
    <source>
        <dbReference type="SMART" id="SM00062"/>
    </source>
</evidence>
<reference evidence="3 4" key="1">
    <citation type="submission" date="2019-10" db="EMBL/GenBank/DDBJ databases">
        <title>New species of Slilvanegrellaceae.</title>
        <authorList>
            <person name="Pitt A."/>
            <person name="Hahn M.W."/>
        </authorList>
    </citation>
    <scope>NUCLEOTIDE SEQUENCE [LARGE SCALE GENOMIC DNA]</scope>
    <source>
        <strain evidence="3 4">SP-Ram-0.45-NSY-1</strain>
    </source>
</reference>
<dbReference type="Gene3D" id="3.40.190.10">
    <property type="entry name" value="Periplasmic binding protein-like II"/>
    <property type="match status" value="2"/>
</dbReference>
<dbReference type="SUPFAM" id="SSF53850">
    <property type="entry name" value="Periplasmic binding protein-like II"/>
    <property type="match status" value="1"/>
</dbReference>
<sequence>MLILYHQGIQSKLEFIMIKLFLKVNIFITIIFTNYCFGKEFYAATEAWIPYVYQDKDNNPKGIDYFLCKKIFKSLGIDFKLDFLPWLRVLDMLKKNEKDGILDVIKNPEREKFMIFSSRELSTIDFAIFYKKNKPFKYENLNSFTGKTIAIMRGYSYPKDFLEAKNFIKVDITGDSGSERNFKKLIYDRVDLVIENKTTGLQILKKLGEEKNVTLTEKSLDKLKLYLSFSMKYKNDDLVKYFNNELSKIKRN</sequence>
<accession>A0A6N6VW54</accession>
<feature type="domain" description="Solute-binding protein family 3/N-terminal" evidence="2">
    <location>
        <begin position="40"/>
        <end position="252"/>
    </location>
</feature>
<dbReference type="SMART" id="SM00062">
    <property type="entry name" value="PBPb"/>
    <property type="match status" value="1"/>
</dbReference>
<dbReference type="EMBL" id="WFLM01000001">
    <property type="protein sequence ID" value="KAB8040850.1"/>
    <property type="molecule type" value="Genomic_DNA"/>
</dbReference>
<name>A0A6N6VW54_9BACT</name>
<dbReference type="AlphaFoldDB" id="A0A6N6VW54"/>
<keyword evidence="4" id="KW-1185">Reference proteome</keyword>